<proteinExistence type="predicted"/>
<evidence type="ECO:0000313" key="3">
    <source>
        <dbReference type="Proteomes" id="UP000676917"/>
    </source>
</evidence>
<dbReference type="AlphaFoldDB" id="A0A920C5V6"/>
<comment type="caution">
    <text evidence="2">The sequence shown here is derived from an EMBL/GenBank/DDBJ whole genome shotgun (WGS) entry which is preliminary data.</text>
</comment>
<feature type="transmembrane region" description="Helical" evidence="1">
    <location>
        <begin position="37"/>
        <end position="56"/>
    </location>
</feature>
<keyword evidence="1" id="KW-1133">Transmembrane helix</keyword>
<feature type="transmembrane region" description="Helical" evidence="1">
    <location>
        <begin position="130"/>
        <end position="146"/>
    </location>
</feature>
<feature type="transmembrane region" description="Helical" evidence="1">
    <location>
        <begin position="423"/>
        <end position="454"/>
    </location>
</feature>
<sequence length="466" mass="55345">MRGFSSWHAYWFIRLNRFRKKKEIKKRLVAMSIDKTTAFYLLVVGGYLFASIFIFNDYLAMYQDEFLFIEQQAEMRFWLILMIVPIRYVFQAFRFPGLFISSSEYQLGMLPFSMRRITLYIALEKWVKQFIRYLMIGAIVVLLTPINPILIWLYFFIFWFIEVLMTIPQWKLFQMKWYVKLCVISALLLINIVGTLTGTTILFSVLILIVVLLSNFYWYGKIFTNINWGRVTEVNDYLIWSMPLVARATKTKFKRQRRYNIFLNSATRKKPFSYTESAIYKRLWLQYFRENIELVVKVIGGLLLAIIVLFFVHDLAALIGIAISIHVLTTFIASLYVDRFHTGIVQVLPWNVDSFKRTVNRWVLIGCIPLFIPIFIYSYARFSWHGSLFILLLISLFLFNYIVKMENAAKVLDKKLDSSLKGFLSFLLLGFILLCEINPYFSLVSIGIFSWIYFEKRYFVRKRYGV</sequence>
<dbReference type="EMBL" id="BORP01000003">
    <property type="protein sequence ID" value="GIO27130.1"/>
    <property type="molecule type" value="Genomic_DNA"/>
</dbReference>
<keyword evidence="3" id="KW-1185">Reference proteome</keyword>
<feature type="transmembrane region" description="Helical" evidence="1">
    <location>
        <begin position="382"/>
        <end position="403"/>
    </location>
</feature>
<feature type="transmembrane region" description="Helical" evidence="1">
    <location>
        <begin position="77"/>
        <end position="93"/>
    </location>
</feature>
<organism evidence="2 3">
    <name type="scientific">Ornithinibacillus bavariensis</name>
    <dbReference type="NCBI Taxonomy" id="545502"/>
    <lineage>
        <taxon>Bacteria</taxon>
        <taxon>Bacillati</taxon>
        <taxon>Bacillota</taxon>
        <taxon>Bacilli</taxon>
        <taxon>Bacillales</taxon>
        <taxon>Bacillaceae</taxon>
        <taxon>Ornithinibacillus</taxon>
    </lineage>
</organism>
<feature type="transmembrane region" description="Helical" evidence="1">
    <location>
        <begin position="294"/>
        <end position="312"/>
    </location>
</feature>
<gene>
    <name evidence="2" type="ORF">J43TS3_17410</name>
</gene>
<evidence type="ECO:0000256" key="1">
    <source>
        <dbReference type="SAM" id="Phobius"/>
    </source>
</evidence>
<feature type="transmembrane region" description="Helical" evidence="1">
    <location>
        <begin position="318"/>
        <end position="337"/>
    </location>
</feature>
<dbReference type="RefSeq" id="WP_212920638.1">
    <property type="nucleotide sequence ID" value="NZ_BORP01000003.1"/>
</dbReference>
<name>A0A920C5V6_9BACI</name>
<keyword evidence="1" id="KW-0812">Transmembrane</keyword>
<accession>A0A920C5V6</accession>
<feature type="transmembrane region" description="Helical" evidence="1">
    <location>
        <begin position="358"/>
        <end position="376"/>
    </location>
</feature>
<feature type="transmembrane region" description="Helical" evidence="1">
    <location>
        <begin position="177"/>
        <end position="194"/>
    </location>
</feature>
<reference evidence="2" key="1">
    <citation type="submission" date="2021-03" db="EMBL/GenBank/DDBJ databases">
        <title>Antimicrobial resistance genes in bacteria isolated from Japanese honey, and their potential for conferring macrolide and lincosamide resistance in the American foulbrood pathogen Paenibacillus larvae.</title>
        <authorList>
            <person name="Okamoto M."/>
            <person name="Kumagai M."/>
            <person name="Kanamori H."/>
            <person name="Takamatsu D."/>
        </authorList>
    </citation>
    <scope>NUCLEOTIDE SEQUENCE</scope>
    <source>
        <strain evidence="2">J43TS3</strain>
    </source>
</reference>
<evidence type="ECO:0000313" key="2">
    <source>
        <dbReference type="EMBL" id="GIO27130.1"/>
    </source>
</evidence>
<dbReference type="Proteomes" id="UP000676917">
    <property type="component" value="Unassembled WGS sequence"/>
</dbReference>
<protein>
    <submittedName>
        <fullName evidence="2">Uncharacterized protein</fullName>
    </submittedName>
</protein>
<keyword evidence="1" id="KW-0472">Membrane</keyword>
<feature type="transmembrane region" description="Helical" evidence="1">
    <location>
        <begin position="200"/>
        <end position="220"/>
    </location>
</feature>